<accession>T5ADX5</accession>
<evidence type="ECO:0000313" key="2">
    <source>
        <dbReference type="Proteomes" id="UP000019374"/>
    </source>
</evidence>
<evidence type="ECO:0008006" key="3">
    <source>
        <dbReference type="Google" id="ProtNLM"/>
    </source>
</evidence>
<dbReference type="HOGENOM" id="CLU_1503648_0_0_1"/>
<name>T5ADX5_OPHSC</name>
<dbReference type="PANTHER" id="PTHR47718">
    <property type="entry name" value="OS01G0519700 PROTEIN"/>
    <property type="match status" value="1"/>
</dbReference>
<dbReference type="PANTHER" id="PTHR47718:SF3">
    <property type="entry name" value="PROTEIN FAR1-RELATED SEQUENCE 5-LIKE"/>
    <property type="match status" value="1"/>
</dbReference>
<dbReference type="eggNOG" id="ENOG502S9FG">
    <property type="taxonomic scope" value="Eukaryota"/>
</dbReference>
<dbReference type="AlphaFoldDB" id="T5ADX5"/>
<reference evidence="1 2" key="1">
    <citation type="journal article" date="2013" name="Chin. Sci. Bull.">
        <title>Genome survey uncovers the secrets of sex and lifestyle in caterpillar fungus.</title>
        <authorList>
            <person name="Hu X."/>
            <person name="Zhang Y."/>
            <person name="Xiao G."/>
            <person name="Zheng P."/>
            <person name="Xia Y."/>
            <person name="Zhang X."/>
            <person name="St Leger R.J."/>
            <person name="Liu X."/>
            <person name="Wang C."/>
        </authorList>
    </citation>
    <scope>NUCLEOTIDE SEQUENCE [LARGE SCALE GENOMIC DNA]</scope>
    <source>
        <strain evidence="2">Co18 / CGMCC 3.14243</strain>
        <tissue evidence="1">Fruit-body</tissue>
    </source>
</reference>
<dbReference type="EMBL" id="KE652200">
    <property type="protein sequence ID" value="EQL03640.1"/>
    <property type="molecule type" value="Genomic_DNA"/>
</dbReference>
<proteinExistence type="predicted"/>
<sequence length="176" mass="19643">MESLLKRTFPTFQEAQAACNELARTDGYALAVASKKPNAASPSYIYLRCSKGRKYVDCGNEAIAKRRKTSTQMTRCPFGLVLKLNRLRTAWSVSRASTNAHNHPFIEPMAHAKYKGEVIAKYSSEIIQLHNSGLRPVLITEQLRARSHEDPDLAAITAKQVHNAIARHRQQELAGV</sequence>
<protein>
    <recommendedName>
        <fullName evidence="3">Transcription factor, FAR1-related protein</fullName>
    </recommendedName>
</protein>
<organism evidence="1 2">
    <name type="scientific">Ophiocordyceps sinensis (strain Co18 / CGMCC 3.14243)</name>
    <name type="common">Yarsagumba caterpillar fungus</name>
    <name type="synonym">Hirsutella sinensis</name>
    <dbReference type="NCBI Taxonomy" id="911162"/>
    <lineage>
        <taxon>Eukaryota</taxon>
        <taxon>Fungi</taxon>
        <taxon>Dikarya</taxon>
        <taxon>Ascomycota</taxon>
        <taxon>Pezizomycotina</taxon>
        <taxon>Sordariomycetes</taxon>
        <taxon>Hypocreomycetidae</taxon>
        <taxon>Hypocreales</taxon>
        <taxon>Ophiocordycipitaceae</taxon>
        <taxon>Ophiocordyceps</taxon>
    </lineage>
</organism>
<dbReference type="OrthoDB" id="5151057at2759"/>
<gene>
    <name evidence="1" type="ORF">OCS_00644</name>
</gene>
<dbReference type="Proteomes" id="UP000019374">
    <property type="component" value="Unassembled WGS sequence"/>
</dbReference>
<evidence type="ECO:0000313" key="1">
    <source>
        <dbReference type="EMBL" id="EQL03640.1"/>
    </source>
</evidence>